<dbReference type="Pfam" id="PF12731">
    <property type="entry name" value="Mating_N"/>
    <property type="match status" value="1"/>
</dbReference>
<reference evidence="3" key="1">
    <citation type="submission" date="2015-04" db="EMBL/GenBank/DDBJ databases">
        <title>Genomic Architecture Underlying Sex-Determination in the yeast Leucosporidium scottii: New Insights into the Evolution of Mating Systems in basidiomycetes.</title>
        <authorList>
            <person name="Maia T.M."/>
            <person name="Lopes S."/>
            <person name="Almeida J.M.G.C.F."/>
            <person name="Rosa L.H."/>
            <person name="Sampaio J.P."/>
            <person name="Goncalves P."/>
            <person name="Coelho M.A."/>
        </authorList>
    </citation>
    <scope>NUCLEOTIDE SEQUENCE</scope>
    <source>
        <strain evidence="3">CBS 5932</strain>
    </source>
</reference>
<keyword evidence="3" id="KW-0238">DNA-binding</keyword>
<sequence length="197" mass="21791">MPRFPSSHARTRTQPSPSPLLSHSALSPPRKSPCAHSPYARLDNTAASMNHVVHLEVLDCQREFLRCVSRGQGEQEFASHWERALQQFADAAEEGLLSEETLSACHAVVLNVNAVASRLNDCEAAATRTTDRAVAEAQRLLLQAGPSNTSESTTKHQSCRPATRLPPHCPPNDLLLAPYRRWFLDHFAFPYLTSADK</sequence>
<feature type="compositionally biased region" description="Polar residues" evidence="1">
    <location>
        <begin position="145"/>
        <end position="156"/>
    </location>
</feature>
<name>A0A0N9HNR2_9BASI</name>
<protein>
    <submittedName>
        <fullName evidence="3">Homeodomain transcription factor HD1</fullName>
    </submittedName>
</protein>
<keyword evidence="3" id="KW-0371">Homeobox</keyword>
<proteinExistence type="predicted"/>
<dbReference type="InterPro" id="IPR024333">
    <property type="entry name" value="Mating-type_A-alpha/beta_1_N"/>
</dbReference>
<evidence type="ECO:0000259" key="2">
    <source>
        <dbReference type="Pfam" id="PF12731"/>
    </source>
</evidence>
<evidence type="ECO:0000313" key="3">
    <source>
        <dbReference type="EMBL" id="ALG04401.1"/>
    </source>
</evidence>
<organism evidence="3">
    <name type="scientific">Leucosporidium scottii</name>
    <dbReference type="NCBI Taxonomy" id="5278"/>
    <lineage>
        <taxon>Eukaryota</taxon>
        <taxon>Fungi</taxon>
        <taxon>Dikarya</taxon>
        <taxon>Basidiomycota</taxon>
        <taxon>Pucciniomycotina</taxon>
        <taxon>Microbotryomycetes</taxon>
        <taxon>Leucosporidiales</taxon>
        <taxon>Leucosporidium</taxon>
    </lineage>
</organism>
<dbReference type="GO" id="GO:0003677">
    <property type="term" value="F:DNA binding"/>
    <property type="evidence" value="ECO:0007669"/>
    <property type="project" value="UniProtKB-KW"/>
</dbReference>
<dbReference type="AlphaFoldDB" id="A0A0N9HNR2"/>
<feature type="compositionally biased region" description="Low complexity" evidence="1">
    <location>
        <begin position="19"/>
        <end position="29"/>
    </location>
</feature>
<feature type="non-terminal residue" evidence="3">
    <location>
        <position position="197"/>
    </location>
</feature>
<evidence type="ECO:0000256" key="1">
    <source>
        <dbReference type="SAM" id="MobiDB-lite"/>
    </source>
</evidence>
<feature type="domain" description="Mating-type protein A-alpha/beta 1 N-terminal" evidence="2">
    <location>
        <begin position="51"/>
        <end position="132"/>
    </location>
</feature>
<gene>
    <name evidence="3" type="primary">HD1</name>
</gene>
<feature type="region of interest" description="Disordered" evidence="1">
    <location>
        <begin position="145"/>
        <end position="164"/>
    </location>
</feature>
<accession>A0A0N9HNR2</accession>
<dbReference type="EMBL" id="KR229954">
    <property type="protein sequence ID" value="ALG04401.1"/>
    <property type="molecule type" value="Genomic_DNA"/>
</dbReference>
<feature type="region of interest" description="Disordered" evidence="1">
    <location>
        <begin position="1"/>
        <end position="38"/>
    </location>
</feature>